<dbReference type="AlphaFoldDB" id="X1T7Z0"/>
<sequence>MSFLLNLQKAKNKKIIIHRSNKRIIRPLEKKSGKEDIVPGCIEMSNANILNVP</sequence>
<organism evidence="1">
    <name type="scientific">marine sediment metagenome</name>
    <dbReference type="NCBI Taxonomy" id="412755"/>
    <lineage>
        <taxon>unclassified sequences</taxon>
        <taxon>metagenomes</taxon>
        <taxon>ecological metagenomes</taxon>
    </lineage>
</organism>
<protein>
    <submittedName>
        <fullName evidence="1">Uncharacterized protein</fullName>
    </submittedName>
</protein>
<reference evidence="1" key="1">
    <citation type="journal article" date="2014" name="Front. Microbiol.">
        <title>High frequency of phylogenetically diverse reductive dehalogenase-homologous genes in deep subseafloor sedimentary metagenomes.</title>
        <authorList>
            <person name="Kawai M."/>
            <person name="Futagami T."/>
            <person name="Toyoda A."/>
            <person name="Takaki Y."/>
            <person name="Nishi S."/>
            <person name="Hori S."/>
            <person name="Arai W."/>
            <person name="Tsubouchi T."/>
            <person name="Morono Y."/>
            <person name="Uchiyama I."/>
            <person name="Ito T."/>
            <person name="Fujiyama A."/>
            <person name="Inagaki F."/>
            <person name="Takami H."/>
        </authorList>
    </citation>
    <scope>NUCLEOTIDE SEQUENCE</scope>
    <source>
        <strain evidence="1">Expedition CK06-06</strain>
    </source>
</reference>
<gene>
    <name evidence="1" type="ORF">S12H4_17942</name>
</gene>
<evidence type="ECO:0000313" key="1">
    <source>
        <dbReference type="EMBL" id="GAI87481.1"/>
    </source>
</evidence>
<dbReference type="EMBL" id="BARW01008818">
    <property type="protein sequence ID" value="GAI87481.1"/>
    <property type="molecule type" value="Genomic_DNA"/>
</dbReference>
<proteinExistence type="predicted"/>
<accession>X1T7Z0</accession>
<name>X1T7Z0_9ZZZZ</name>
<comment type="caution">
    <text evidence="1">The sequence shown here is derived from an EMBL/GenBank/DDBJ whole genome shotgun (WGS) entry which is preliminary data.</text>
</comment>